<dbReference type="OrthoDB" id="3461714at2"/>
<name>A0A5D0UIZ5_9ACTN</name>
<keyword evidence="3" id="KW-1185">Reference proteome</keyword>
<dbReference type="EMBL" id="VSFF01000001">
    <property type="protein sequence ID" value="TYC18471.1"/>
    <property type="molecule type" value="Genomic_DNA"/>
</dbReference>
<gene>
    <name evidence="2" type="ORF">FXF65_01535</name>
</gene>
<evidence type="ECO:0000313" key="2">
    <source>
        <dbReference type="EMBL" id="TYC18471.1"/>
    </source>
</evidence>
<protein>
    <submittedName>
        <fullName evidence="2">Uncharacterized protein</fullName>
    </submittedName>
</protein>
<feature type="compositionally biased region" description="Low complexity" evidence="1">
    <location>
        <begin position="128"/>
        <end position="148"/>
    </location>
</feature>
<proteinExistence type="predicted"/>
<evidence type="ECO:0000313" key="3">
    <source>
        <dbReference type="Proteomes" id="UP000322634"/>
    </source>
</evidence>
<comment type="caution">
    <text evidence="2">The sequence shown here is derived from an EMBL/GenBank/DDBJ whole genome shotgun (WGS) entry which is preliminary data.</text>
</comment>
<dbReference type="Proteomes" id="UP000322634">
    <property type="component" value="Unassembled WGS sequence"/>
</dbReference>
<accession>A0A5D0UIZ5</accession>
<sequence length="288" mass="31208">MSHRPFYPAGNEEFAADLRRLHSDCGEPTYSSVIRIIPQLDELFPLKHGRLSLPTSLSRSNISQLLNGARQASAAPLAVLVLCFLRCAAENGSIRTDPATGAPLKWEAILRAWQKRLRRARQQDDVRAASPAPNPSASSDDQSSVMPSMALADPGTKRRSADPVHLEPGELAVLGAHGAYGGVLAEQAKLGDPEAIYQLAVALAFSPEYRSKAVAYLLNAGPSHPAALGLLQESEQSIDPRHARTRAESLAEMAKAYGYEAAMHFFRSWLSRLDLADRPVTVEGDEAH</sequence>
<reference evidence="2 3" key="1">
    <citation type="submission" date="2019-08" db="EMBL/GenBank/DDBJ databases">
        <title>Actinomadura sp. nov. CYP1-5 isolated from mountain soil.</title>
        <authorList>
            <person name="Songsumanus A."/>
            <person name="Kuncharoen N."/>
            <person name="Kudo T."/>
            <person name="Yuki M."/>
            <person name="Igarashi Y."/>
            <person name="Tanasupawat S."/>
        </authorList>
    </citation>
    <scope>NUCLEOTIDE SEQUENCE [LARGE SCALE GENOMIC DNA]</scope>
    <source>
        <strain evidence="2 3">GKU157</strain>
    </source>
</reference>
<dbReference type="AlphaFoldDB" id="A0A5D0UIZ5"/>
<dbReference type="RefSeq" id="WP_148347716.1">
    <property type="nucleotide sequence ID" value="NZ_JBHSBF010000019.1"/>
</dbReference>
<evidence type="ECO:0000256" key="1">
    <source>
        <dbReference type="SAM" id="MobiDB-lite"/>
    </source>
</evidence>
<feature type="region of interest" description="Disordered" evidence="1">
    <location>
        <begin position="121"/>
        <end position="163"/>
    </location>
</feature>
<organism evidence="2 3">
    <name type="scientific">Actinomadura syzygii</name>
    <dbReference type="NCBI Taxonomy" id="1427538"/>
    <lineage>
        <taxon>Bacteria</taxon>
        <taxon>Bacillati</taxon>
        <taxon>Actinomycetota</taxon>
        <taxon>Actinomycetes</taxon>
        <taxon>Streptosporangiales</taxon>
        <taxon>Thermomonosporaceae</taxon>
        <taxon>Actinomadura</taxon>
    </lineage>
</organism>